<dbReference type="EMBL" id="JACARV010000067">
    <property type="protein sequence ID" value="NWC82668.1"/>
    <property type="molecule type" value="Genomic_DNA"/>
</dbReference>
<protein>
    <submittedName>
        <fullName evidence="1">Uncharacterized protein</fullName>
    </submittedName>
</protein>
<reference evidence="1 2" key="1">
    <citation type="submission" date="2020-04" db="EMBL/GenBank/DDBJ databases">
        <title>Molecular characterization of pseudomonads from Agaricus bisporus reveal novel blotch 2 pathogens in Western Europe.</title>
        <authorList>
            <person name="Taparia T."/>
            <person name="Krijger M."/>
            <person name="Haynes E."/>
            <person name="Elpinstone J.G."/>
            <person name="Noble R."/>
            <person name="Van Der Wolf J."/>
        </authorList>
    </citation>
    <scope>NUCLEOTIDE SEQUENCE [LARGE SCALE GENOMIC DNA]</scope>
    <source>
        <strain evidence="1 2">P7765</strain>
    </source>
</reference>
<gene>
    <name evidence="1" type="ORF">HX798_20595</name>
</gene>
<name>A0A7Y8D4N6_PSEPU</name>
<comment type="caution">
    <text evidence="1">The sequence shown here is derived from an EMBL/GenBank/DDBJ whole genome shotgun (WGS) entry which is preliminary data.</text>
</comment>
<dbReference type="RefSeq" id="WP_177010912.1">
    <property type="nucleotide sequence ID" value="NZ_JACARV010000067.1"/>
</dbReference>
<evidence type="ECO:0000313" key="1">
    <source>
        <dbReference type="EMBL" id="NWC82668.1"/>
    </source>
</evidence>
<dbReference type="AlphaFoldDB" id="A0A7Y8D4N6"/>
<evidence type="ECO:0000313" key="2">
    <source>
        <dbReference type="Proteomes" id="UP000542695"/>
    </source>
</evidence>
<sequence>MAIRNWWTSLRQRDEHGGLMPEDLLPEFERYHELIDGETYVVAAREKNGALNIFSHQPTYSLKADAWRFPGGGLHPRREPDVWITAVEWPDALDRAWERQYSRTCFVLIA</sequence>
<proteinExistence type="predicted"/>
<accession>A0A7Y8D4N6</accession>
<organism evidence="1 2">
    <name type="scientific">Pseudomonas putida</name>
    <name type="common">Arthrobacter siderocapsulatus</name>
    <dbReference type="NCBI Taxonomy" id="303"/>
    <lineage>
        <taxon>Bacteria</taxon>
        <taxon>Pseudomonadati</taxon>
        <taxon>Pseudomonadota</taxon>
        <taxon>Gammaproteobacteria</taxon>
        <taxon>Pseudomonadales</taxon>
        <taxon>Pseudomonadaceae</taxon>
        <taxon>Pseudomonas</taxon>
    </lineage>
</organism>
<dbReference type="Proteomes" id="UP000542695">
    <property type="component" value="Unassembled WGS sequence"/>
</dbReference>